<dbReference type="EMBL" id="JBBMES010000006">
    <property type="protein sequence ID" value="MEQ2534966.1"/>
    <property type="molecule type" value="Genomic_DNA"/>
</dbReference>
<dbReference type="Proteomes" id="UP001480973">
    <property type="component" value="Unassembled WGS sequence"/>
</dbReference>
<proteinExistence type="predicted"/>
<comment type="caution">
    <text evidence="2">The sequence shown here is derived from an EMBL/GenBank/DDBJ whole genome shotgun (WGS) entry which is preliminary data.</text>
</comment>
<keyword evidence="2" id="KW-0489">Methyltransferase</keyword>
<dbReference type="Pfam" id="PF05050">
    <property type="entry name" value="Methyltransf_21"/>
    <property type="match status" value="1"/>
</dbReference>
<dbReference type="InterPro" id="IPR052514">
    <property type="entry name" value="SAM-dependent_MTase"/>
</dbReference>
<evidence type="ECO:0000313" key="3">
    <source>
        <dbReference type="Proteomes" id="UP001480973"/>
    </source>
</evidence>
<name>A0ABV1GNY0_9FIRM</name>
<protein>
    <submittedName>
        <fullName evidence="2">FkbM family methyltransferase</fullName>
    </submittedName>
</protein>
<evidence type="ECO:0000259" key="1">
    <source>
        <dbReference type="Pfam" id="PF05050"/>
    </source>
</evidence>
<feature type="domain" description="Methyltransferase FkbM" evidence="1">
    <location>
        <begin position="265"/>
        <end position="336"/>
    </location>
</feature>
<reference evidence="2 3" key="1">
    <citation type="submission" date="2024-03" db="EMBL/GenBank/DDBJ databases">
        <title>Human intestinal bacterial collection.</title>
        <authorList>
            <person name="Pauvert C."/>
            <person name="Hitch T.C.A."/>
            <person name="Clavel T."/>
        </authorList>
    </citation>
    <scope>NUCLEOTIDE SEQUENCE [LARGE SCALE GENOMIC DNA]</scope>
    <source>
        <strain evidence="2 3">CLA-JM-H10</strain>
    </source>
</reference>
<dbReference type="PANTHER" id="PTHR34203">
    <property type="entry name" value="METHYLTRANSFERASE, FKBM FAMILY PROTEIN"/>
    <property type="match status" value="1"/>
</dbReference>
<organism evidence="2 3">
    <name type="scientific">Lachnospira intestinalis</name>
    <dbReference type="NCBI Taxonomy" id="3133158"/>
    <lineage>
        <taxon>Bacteria</taxon>
        <taxon>Bacillati</taxon>
        <taxon>Bacillota</taxon>
        <taxon>Clostridia</taxon>
        <taxon>Lachnospirales</taxon>
        <taxon>Lachnospiraceae</taxon>
        <taxon>Lachnospira</taxon>
    </lineage>
</organism>
<evidence type="ECO:0000313" key="2">
    <source>
        <dbReference type="EMBL" id="MEQ2534966.1"/>
    </source>
</evidence>
<dbReference type="Gene3D" id="3.40.50.150">
    <property type="entry name" value="Vaccinia Virus protein VP39"/>
    <property type="match status" value="1"/>
</dbReference>
<dbReference type="InterPro" id="IPR029063">
    <property type="entry name" value="SAM-dependent_MTases_sf"/>
</dbReference>
<dbReference type="GO" id="GO:0008168">
    <property type="term" value="F:methyltransferase activity"/>
    <property type="evidence" value="ECO:0007669"/>
    <property type="project" value="UniProtKB-KW"/>
</dbReference>
<dbReference type="PANTHER" id="PTHR34203:SF15">
    <property type="entry name" value="SLL1173 PROTEIN"/>
    <property type="match status" value="1"/>
</dbReference>
<dbReference type="Gene3D" id="3.40.50.720">
    <property type="entry name" value="NAD(P)-binding Rossmann-like Domain"/>
    <property type="match status" value="1"/>
</dbReference>
<dbReference type="GO" id="GO:0032259">
    <property type="term" value="P:methylation"/>
    <property type="evidence" value="ECO:0007669"/>
    <property type="project" value="UniProtKB-KW"/>
</dbReference>
<sequence length="369" mass="43061">MEKVIIFGTGKRAQWIFKYLDKYNEFEVVEIWDNNEKKTGKIYEVNGKNVVVKQPHYENQYNIIVSSDVYYEEITRQLIENLSINPIYIKKFGYVFNSFKTKILEKYKDSDNAGINNICKYLRANELDVFCGQISNNYPLDIFEVHKDSDNGLLYSFWQGKKIYLSSVYKNPNDAKAYLCTLCKEQDVNSPHCYNIDKLDFYNTDIFIDGGAAEGFLALQVIDMVKHVYLVECDKEWVEALKLTFEPYKDKVTIIEKWLDEADSENTVSIDTLVLNNKNMDKIIVKMDIEGKETDVIKGMEKLIDSDIDMTCIICTYHKSGDEDIIHDFFEQRGFDITFANGYMFFPYGEIIEPELRKAVLTARKIIKN</sequence>
<dbReference type="InterPro" id="IPR006342">
    <property type="entry name" value="FkbM_mtfrase"/>
</dbReference>
<dbReference type="SUPFAM" id="SSF53335">
    <property type="entry name" value="S-adenosyl-L-methionine-dependent methyltransferases"/>
    <property type="match status" value="1"/>
</dbReference>
<accession>A0ABV1GNY0</accession>
<gene>
    <name evidence="2" type="ORF">WMO38_07530</name>
</gene>
<keyword evidence="2" id="KW-0808">Transferase</keyword>
<keyword evidence="3" id="KW-1185">Reference proteome</keyword>